<feature type="transmembrane region" description="Helical" evidence="6">
    <location>
        <begin position="47"/>
        <end position="64"/>
    </location>
</feature>
<sequence>MKKKLTNIKKHSAGGRYVVSGLIMTFASLITGFIVLSWINPEELGRWQSYTVFIGYVQLLALGIPQGINRELPYWLGKDRIDTALEKLKTAGAFVNKLVVALYVVLTIVAIVLYTANAIEKEGLAMLMFAGSLAFFNIQRSFLGATYRTSKEFAKLTNIQLAISALYMLLIPLIYVFDIWGYVAYQFVINGVFVILFKIYRPYKIKYNFNKEDFIDLFKVGFPIFFWNYIGVISRSVPRLVLVIFGSPLLVGLFAPAANINNAVLAIPKFLNRYLFPKMTFKFGQDGNKENVFKTALQTVKYLFLVMLGVGLLLVFLLPYAIPMVFPKYKDGILAAQIMVFSGVFYSVNTVFHVALNSLKEFNFFKYLISFRLLSLLICSYVFVTIYDDLLLGVSIAAAVTECINMFNYYVFLKKAKRN</sequence>
<keyword evidence="8" id="KW-1185">Reference proteome</keyword>
<feature type="transmembrane region" description="Helical" evidence="6">
    <location>
        <begin position="364"/>
        <end position="384"/>
    </location>
</feature>
<protein>
    <submittedName>
        <fullName evidence="7">Lipopolysaccharide biosynthesis protein</fullName>
    </submittedName>
</protein>
<dbReference type="EMBL" id="JAZHOU010000001">
    <property type="protein sequence ID" value="MEF3077574.1"/>
    <property type="molecule type" value="Genomic_DNA"/>
</dbReference>
<accession>A0ABU7W357</accession>
<feature type="transmembrane region" description="Helical" evidence="6">
    <location>
        <begin position="183"/>
        <end position="201"/>
    </location>
</feature>
<dbReference type="InterPro" id="IPR050833">
    <property type="entry name" value="Poly_Biosynth_Transport"/>
</dbReference>
<name>A0ABU7W357_9FLAO</name>
<evidence type="ECO:0000256" key="2">
    <source>
        <dbReference type="ARBA" id="ARBA00022475"/>
    </source>
</evidence>
<evidence type="ECO:0000256" key="3">
    <source>
        <dbReference type="ARBA" id="ARBA00022692"/>
    </source>
</evidence>
<evidence type="ECO:0000256" key="4">
    <source>
        <dbReference type="ARBA" id="ARBA00022989"/>
    </source>
</evidence>
<feature type="transmembrane region" description="Helical" evidence="6">
    <location>
        <begin position="213"/>
        <end position="234"/>
    </location>
</feature>
<dbReference type="Proteomes" id="UP001356704">
    <property type="component" value="Unassembled WGS sequence"/>
</dbReference>
<comment type="caution">
    <text evidence="7">The sequence shown here is derived from an EMBL/GenBank/DDBJ whole genome shotgun (WGS) entry which is preliminary data.</text>
</comment>
<evidence type="ECO:0000256" key="1">
    <source>
        <dbReference type="ARBA" id="ARBA00004651"/>
    </source>
</evidence>
<comment type="subcellular location">
    <subcellularLocation>
        <location evidence="1">Cell membrane</location>
        <topology evidence="1">Multi-pass membrane protein</topology>
    </subcellularLocation>
</comment>
<gene>
    <name evidence="7" type="ORF">V1468_01040</name>
</gene>
<keyword evidence="4 6" id="KW-1133">Transmembrane helix</keyword>
<proteinExistence type="predicted"/>
<feature type="transmembrane region" description="Helical" evidence="6">
    <location>
        <begin position="125"/>
        <end position="147"/>
    </location>
</feature>
<feature type="transmembrane region" description="Helical" evidence="6">
    <location>
        <begin position="334"/>
        <end position="352"/>
    </location>
</feature>
<feature type="transmembrane region" description="Helical" evidence="6">
    <location>
        <begin position="240"/>
        <end position="260"/>
    </location>
</feature>
<feature type="transmembrane region" description="Helical" evidence="6">
    <location>
        <begin position="98"/>
        <end position="119"/>
    </location>
</feature>
<evidence type="ECO:0000256" key="5">
    <source>
        <dbReference type="ARBA" id="ARBA00023136"/>
    </source>
</evidence>
<keyword evidence="5 6" id="KW-0472">Membrane</keyword>
<evidence type="ECO:0000256" key="6">
    <source>
        <dbReference type="SAM" id="Phobius"/>
    </source>
</evidence>
<feature type="transmembrane region" description="Helical" evidence="6">
    <location>
        <begin position="21"/>
        <end position="41"/>
    </location>
</feature>
<keyword evidence="3 6" id="KW-0812">Transmembrane</keyword>
<organism evidence="7 8">
    <name type="scientific">Winogradskyella poriferorum</name>
    <dbReference type="NCBI Taxonomy" id="307627"/>
    <lineage>
        <taxon>Bacteria</taxon>
        <taxon>Pseudomonadati</taxon>
        <taxon>Bacteroidota</taxon>
        <taxon>Flavobacteriia</taxon>
        <taxon>Flavobacteriales</taxon>
        <taxon>Flavobacteriaceae</taxon>
        <taxon>Winogradskyella</taxon>
    </lineage>
</organism>
<reference evidence="7 8" key="1">
    <citation type="submission" date="2024-02" db="EMBL/GenBank/DDBJ databases">
        <title>Winogradskyella poriferorum JCM 12885.</title>
        <authorList>
            <person name="Zhang D.-F."/>
            <person name="Fu Z.-Y."/>
        </authorList>
    </citation>
    <scope>NUCLEOTIDE SEQUENCE [LARGE SCALE GENOMIC DNA]</scope>
    <source>
        <strain evidence="7 8">JCM 12885</strain>
    </source>
</reference>
<evidence type="ECO:0000313" key="8">
    <source>
        <dbReference type="Proteomes" id="UP001356704"/>
    </source>
</evidence>
<feature type="transmembrane region" description="Helical" evidence="6">
    <location>
        <begin position="390"/>
        <end position="413"/>
    </location>
</feature>
<dbReference type="RefSeq" id="WP_331808408.1">
    <property type="nucleotide sequence ID" value="NZ_JAZHOU010000001.1"/>
</dbReference>
<evidence type="ECO:0000313" key="7">
    <source>
        <dbReference type="EMBL" id="MEF3077574.1"/>
    </source>
</evidence>
<keyword evidence="2" id="KW-1003">Cell membrane</keyword>
<dbReference type="PANTHER" id="PTHR30250:SF11">
    <property type="entry name" value="O-ANTIGEN TRANSPORTER-RELATED"/>
    <property type="match status" value="1"/>
</dbReference>
<feature type="transmembrane region" description="Helical" evidence="6">
    <location>
        <begin position="159"/>
        <end position="177"/>
    </location>
</feature>
<dbReference type="PANTHER" id="PTHR30250">
    <property type="entry name" value="PST FAMILY PREDICTED COLANIC ACID TRANSPORTER"/>
    <property type="match status" value="1"/>
</dbReference>
<feature type="transmembrane region" description="Helical" evidence="6">
    <location>
        <begin position="302"/>
        <end position="322"/>
    </location>
</feature>